<dbReference type="InterPro" id="IPR003343">
    <property type="entry name" value="Big_2"/>
</dbReference>
<dbReference type="Pfam" id="PF00395">
    <property type="entry name" value="SLH"/>
    <property type="match status" value="2"/>
</dbReference>
<evidence type="ECO:0000256" key="1">
    <source>
        <dbReference type="SAM" id="SignalP"/>
    </source>
</evidence>
<dbReference type="Gene3D" id="2.60.40.10">
    <property type="entry name" value="Immunoglobulins"/>
    <property type="match status" value="1"/>
</dbReference>
<proteinExistence type="predicted"/>
<keyword evidence="4" id="KW-1185">Reference proteome</keyword>
<keyword evidence="1" id="KW-0732">Signal</keyword>
<dbReference type="InterPro" id="IPR013783">
    <property type="entry name" value="Ig-like_fold"/>
</dbReference>
<dbReference type="InterPro" id="IPR001119">
    <property type="entry name" value="SLH_dom"/>
</dbReference>
<dbReference type="EMBL" id="FNZF01000004">
    <property type="protein sequence ID" value="SEJ63138.1"/>
    <property type="molecule type" value="Genomic_DNA"/>
</dbReference>
<feature type="chain" id="PRO_5011616674" evidence="1">
    <location>
        <begin position="29"/>
        <end position="774"/>
    </location>
</feature>
<dbReference type="AlphaFoldDB" id="A0A1H7ACL3"/>
<evidence type="ECO:0000313" key="3">
    <source>
        <dbReference type="EMBL" id="SEJ63138.1"/>
    </source>
</evidence>
<name>A0A1H7ACL3_9BACL</name>
<organism evidence="3 4">
    <name type="scientific">Bhargavaea ginsengi</name>
    <dbReference type="NCBI Taxonomy" id="426757"/>
    <lineage>
        <taxon>Bacteria</taxon>
        <taxon>Bacillati</taxon>
        <taxon>Bacillota</taxon>
        <taxon>Bacilli</taxon>
        <taxon>Bacillales</taxon>
        <taxon>Caryophanaceae</taxon>
        <taxon>Bhargavaea</taxon>
    </lineage>
</organism>
<sequence>MKTKTYKRFATVAATSALIGSAIVPVAAAPQEVAEEFSYSDVPTSSSHYVNIMKARELGIMSGYQDGTFKPNQKLNRGNVAKALGKYVVAKSGMSLDEYVEEHNIADVENFSDVPNDWVDSELVTYSKIVKEAGIFKGSDNKLEASKLMPRDQIAEVLVRAFGFEDQEGDPGISDTEQSGYAKSIEIIYENGISNANPYRPLETTSRGQFASFLVRAYEATESDPAFSIESVEAVDATIDNDTEGQFATFTINDGQEANLDQLKEEGYTVEFLSTEGELFADTATGEIDPTALEGLESVAFQVKLTKDGEEITSNEATLTVEDFQEVISSLDSYKLTIDDREANEDTNTIVLNEESGQISNVVGTTKSGDENAIDPSELTYTSSNEQVAIVSETGEIVPVAPGDANITVTHEASGETLTVPVKVASDERKPSTATTSAESMGLAAGAERTFSFTLTDQYGMPYESYEPGEITVTNGEEETIATVNVTGGDKGEYIATVTASAVEEDAEGDIILLDDDTELLSIPLEVGADTEAASHRLELANGVADSTLDLNPLEGDQTLELIVSAYNKDGHYIGATEQDNFTVQSNNENVSAEANGDGTFTVTANSAGDSTLTLKEGTISRNSVDVTVQDTTPTISSVTYSNKEVEGFPVALTDLVTINLTSNDNIQFEVPATEENSKSKVVAYVEGTVANSDGSDETVRINLATLDTVSTNILGLKFEDAVTGEGTDEETTVQLNTTDTIQAGDSFNLRVAEEGEEGAITSSVFKVKPATAE</sequence>
<dbReference type="Pfam" id="PF02368">
    <property type="entry name" value="Big_2"/>
    <property type="match status" value="1"/>
</dbReference>
<dbReference type="RefSeq" id="WP_092054383.1">
    <property type="nucleotide sequence ID" value="NZ_FNZF01000004.1"/>
</dbReference>
<dbReference type="SUPFAM" id="SSF49373">
    <property type="entry name" value="Invasin/intimin cell-adhesion fragments"/>
    <property type="match status" value="1"/>
</dbReference>
<feature type="domain" description="SLH" evidence="2">
    <location>
        <begin position="168"/>
        <end position="228"/>
    </location>
</feature>
<feature type="signal peptide" evidence="1">
    <location>
        <begin position="1"/>
        <end position="28"/>
    </location>
</feature>
<gene>
    <name evidence="3" type="ORF">SAMN04488127_2350</name>
</gene>
<evidence type="ECO:0000259" key="2">
    <source>
        <dbReference type="PROSITE" id="PS51272"/>
    </source>
</evidence>
<feature type="domain" description="SLH" evidence="2">
    <location>
        <begin position="35"/>
        <end position="98"/>
    </location>
</feature>
<accession>A0A1H7ACL3</accession>
<dbReference type="PROSITE" id="PS51272">
    <property type="entry name" value="SLH"/>
    <property type="match status" value="2"/>
</dbReference>
<evidence type="ECO:0000313" key="4">
    <source>
        <dbReference type="Proteomes" id="UP000199200"/>
    </source>
</evidence>
<dbReference type="STRING" id="426757.SAMN04488127_2350"/>
<reference evidence="4" key="1">
    <citation type="submission" date="2016-10" db="EMBL/GenBank/DDBJ databases">
        <authorList>
            <person name="Varghese N."/>
            <person name="Submissions S."/>
        </authorList>
    </citation>
    <scope>NUCLEOTIDE SEQUENCE [LARGE SCALE GENOMIC DNA]</scope>
    <source>
        <strain evidence="4">CGMCC 1.6763</strain>
    </source>
</reference>
<dbReference type="InterPro" id="IPR008964">
    <property type="entry name" value="Invasin/intimin_cell_adhesion"/>
</dbReference>
<dbReference type="Gene3D" id="2.60.40.1080">
    <property type="match status" value="1"/>
</dbReference>
<protein>
    <submittedName>
        <fullName evidence="3">S-layer homology domain-containing protein</fullName>
    </submittedName>
</protein>
<dbReference type="OrthoDB" id="2839183at2"/>
<dbReference type="Proteomes" id="UP000199200">
    <property type="component" value="Unassembled WGS sequence"/>
</dbReference>